<sequence>MKNRKINLFLSFTTVFSFFLFCFSFSAGKKNSVNSIKSALVNPSYSENIEKIIVQSPQEILVLKSEGKWWSCENRGIKTFADKKTVSNFIKNLSKIRNMYKISDSLDGRIGLGLTEGSAQIVTVVGSNGKILSKLYFGASDSLSSRITVAAEKGKICYETEDDFSAYLKTDVNFWSIPEIFFAIKNPSNLKLSSADLHTLLSLRHGKIYGANAFPENAVFEKSITLFGQYDSLQRVDFYKRKAQEGFEYFYSQTVEPQVVKDNAVFEVSSWTYERLQKILK</sequence>
<name>A0A1T4KSE0_9SPIR</name>
<reference evidence="1 2" key="1">
    <citation type="submission" date="2017-02" db="EMBL/GenBank/DDBJ databases">
        <authorList>
            <person name="Peterson S.W."/>
        </authorList>
    </citation>
    <scope>NUCLEOTIDE SEQUENCE [LARGE SCALE GENOMIC DNA]</scope>
    <source>
        <strain evidence="1 2">ATCC BAA-909</strain>
    </source>
</reference>
<evidence type="ECO:0000313" key="1">
    <source>
        <dbReference type="EMBL" id="SJZ45293.1"/>
    </source>
</evidence>
<gene>
    <name evidence="1" type="ORF">SAMN02745152_00289</name>
</gene>
<dbReference type="RefSeq" id="WP_078930045.1">
    <property type="nucleotide sequence ID" value="NZ_CAMCOW010000018.1"/>
</dbReference>
<dbReference type="OrthoDB" id="359513at2"/>
<protein>
    <recommendedName>
        <fullName evidence="3">DUF4340 domain-containing protein</fullName>
    </recommendedName>
</protein>
<evidence type="ECO:0000313" key="2">
    <source>
        <dbReference type="Proteomes" id="UP000190395"/>
    </source>
</evidence>
<organism evidence="1 2">
    <name type="scientific">Treponema berlinense</name>
    <dbReference type="NCBI Taxonomy" id="225004"/>
    <lineage>
        <taxon>Bacteria</taxon>
        <taxon>Pseudomonadati</taxon>
        <taxon>Spirochaetota</taxon>
        <taxon>Spirochaetia</taxon>
        <taxon>Spirochaetales</taxon>
        <taxon>Treponemataceae</taxon>
        <taxon>Treponema</taxon>
    </lineage>
</organism>
<evidence type="ECO:0008006" key="3">
    <source>
        <dbReference type="Google" id="ProtNLM"/>
    </source>
</evidence>
<dbReference type="STRING" id="225004.SAMN02745152_00289"/>
<dbReference type="AlphaFoldDB" id="A0A1T4KSE0"/>
<keyword evidence="2" id="KW-1185">Reference proteome</keyword>
<dbReference type="GeneID" id="303366566"/>
<proteinExistence type="predicted"/>
<dbReference type="EMBL" id="FUXC01000001">
    <property type="protein sequence ID" value="SJZ45293.1"/>
    <property type="molecule type" value="Genomic_DNA"/>
</dbReference>
<accession>A0A1T4KSE0</accession>
<dbReference type="Proteomes" id="UP000190395">
    <property type="component" value="Unassembled WGS sequence"/>
</dbReference>